<name>A0A7C5WTB8_9DEIN</name>
<evidence type="ECO:0000313" key="1">
    <source>
        <dbReference type="EMBL" id="HHO58317.1"/>
    </source>
</evidence>
<sequence length="93" mass="10390">MRKVWMVLFALALGSFGLAQSLVWWTTENQPKRMEVQRQIAAEFTAKTGIKVEVVPVEENQLSERITAAFAAGQLPDVIFHPLDYTVGWAAQG</sequence>
<protein>
    <submittedName>
        <fullName evidence="1">Extracellular solute-binding protein</fullName>
    </submittedName>
</protein>
<comment type="caution">
    <text evidence="1">The sequence shown here is derived from an EMBL/GenBank/DDBJ whole genome shotgun (WGS) entry which is preliminary data.</text>
</comment>
<dbReference type="AlphaFoldDB" id="A0A7C5WTB8"/>
<organism evidence="1">
    <name type="scientific">Oceanithermus profundus</name>
    <dbReference type="NCBI Taxonomy" id="187137"/>
    <lineage>
        <taxon>Bacteria</taxon>
        <taxon>Thermotogati</taxon>
        <taxon>Deinococcota</taxon>
        <taxon>Deinococci</taxon>
        <taxon>Thermales</taxon>
        <taxon>Thermaceae</taxon>
        <taxon>Oceanithermus</taxon>
    </lineage>
</organism>
<proteinExistence type="predicted"/>
<dbReference type="SUPFAM" id="SSF53850">
    <property type="entry name" value="Periplasmic binding protein-like II"/>
    <property type="match status" value="1"/>
</dbReference>
<dbReference type="Proteomes" id="UP000886105">
    <property type="component" value="Unassembled WGS sequence"/>
</dbReference>
<dbReference type="Pfam" id="PF01547">
    <property type="entry name" value="SBP_bac_1"/>
    <property type="match status" value="1"/>
</dbReference>
<dbReference type="Gene3D" id="3.40.190.10">
    <property type="entry name" value="Periplasmic binding protein-like II"/>
    <property type="match status" value="1"/>
</dbReference>
<reference evidence="1" key="1">
    <citation type="journal article" date="2020" name="mSystems">
        <title>Genome- and Community-Level Interaction Insights into Carbon Utilization and Element Cycling Functions of Hydrothermarchaeota in Hydrothermal Sediment.</title>
        <authorList>
            <person name="Zhou Z."/>
            <person name="Liu Y."/>
            <person name="Xu W."/>
            <person name="Pan J."/>
            <person name="Luo Z.H."/>
            <person name="Li M."/>
        </authorList>
    </citation>
    <scope>NUCLEOTIDE SEQUENCE [LARGE SCALE GENOMIC DNA]</scope>
    <source>
        <strain evidence="1">HyVt-523</strain>
    </source>
</reference>
<accession>A0A7C5WTB8</accession>
<feature type="non-terminal residue" evidence="1">
    <location>
        <position position="93"/>
    </location>
</feature>
<gene>
    <name evidence="1" type="ORF">ENJ85_03995</name>
</gene>
<dbReference type="InterPro" id="IPR006059">
    <property type="entry name" value="SBP"/>
</dbReference>
<dbReference type="EMBL" id="DRNZ01000250">
    <property type="protein sequence ID" value="HHO58317.1"/>
    <property type="molecule type" value="Genomic_DNA"/>
</dbReference>